<reference evidence="2" key="1">
    <citation type="submission" date="2023-03" db="EMBL/GenBank/DDBJ databases">
        <authorList>
            <person name="Steffen K."/>
            <person name="Cardenas P."/>
        </authorList>
    </citation>
    <scope>NUCLEOTIDE SEQUENCE</scope>
</reference>
<proteinExistence type="predicted"/>
<feature type="chain" id="PRO_5041348025" evidence="1">
    <location>
        <begin position="48"/>
        <end position="215"/>
    </location>
</feature>
<sequence>MFTSLIFVPSKAKKRTQKQPRNCITHRSEMQFQILLLLLFTAGLSSAEEDSAVIADNPQLAFPPNLETGADTLPKFLVDIYNCWNSLGANHNRASCLPVRNQAANLDDVNEVRTIKGTGKRTASGVLSHTPHHQSSLTYHFNMSLRHINEDTIRYAYIRIPKQAETLKKRCNGPISLQLLMRAHSNESADTPRNIFTLLSSTQLTQGDIGRIVPC</sequence>
<name>A0AA35SBK5_GEOBA</name>
<accession>A0AA35SBK5</accession>
<comment type="caution">
    <text evidence="2">The sequence shown here is derived from an EMBL/GenBank/DDBJ whole genome shotgun (WGS) entry which is preliminary data.</text>
</comment>
<dbReference type="Proteomes" id="UP001174909">
    <property type="component" value="Unassembled WGS sequence"/>
</dbReference>
<evidence type="ECO:0000313" key="2">
    <source>
        <dbReference type="EMBL" id="CAI8025551.1"/>
    </source>
</evidence>
<keyword evidence="3" id="KW-1185">Reference proteome</keyword>
<organism evidence="2 3">
    <name type="scientific">Geodia barretti</name>
    <name type="common">Barrett's horny sponge</name>
    <dbReference type="NCBI Taxonomy" id="519541"/>
    <lineage>
        <taxon>Eukaryota</taxon>
        <taxon>Metazoa</taxon>
        <taxon>Porifera</taxon>
        <taxon>Demospongiae</taxon>
        <taxon>Heteroscleromorpha</taxon>
        <taxon>Tetractinellida</taxon>
        <taxon>Astrophorina</taxon>
        <taxon>Geodiidae</taxon>
        <taxon>Geodia</taxon>
    </lineage>
</organism>
<evidence type="ECO:0000256" key="1">
    <source>
        <dbReference type="SAM" id="SignalP"/>
    </source>
</evidence>
<dbReference type="EMBL" id="CASHTH010002162">
    <property type="protein sequence ID" value="CAI8025551.1"/>
    <property type="molecule type" value="Genomic_DNA"/>
</dbReference>
<keyword evidence="1" id="KW-0732">Signal</keyword>
<gene>
    <name evidence="2" type="ORF">GBAR_LOCUS14747</name>
</gene>
<dbReference type="AlphaFoldDB" id="A0AA35SBK5"/>
<feature type="signal peptide" evidence="1">
    <location>
        <begin position="1"/>
        <end position="47"/>
    </location>
</feature>
<evidence type="ECO:0000313" key="3">
    <source>
        <dbReference type="Proteomes" id="UP001174909"/>
    </source>
</evidence>
<protein>
    <submittedName>
        <fullName evidence="2">Uncharacterized protein</fullName>
    </submittedName>
</protein>